<keyword evidence="1" id="KW-0175">Coiled coil</keyword>
<protein>
    <submittedName>
        <fullName evidence="2">Uncharacterized protein</fullName>
    </submittedName>
</protein>
<evidence type="ECO:0000313" key="3">
    <source>
        <dbReference type="Proteomes" id="UP000225706"/>
    </source>
</evidence>
<dbReference type="AlphaFoldDB" id="A0A2B4SGI3"/>
<dbReference type="GO" id="GO:0003697">
    <property type="term" value="F:single-stranded DNA binding"/>
    <property type="evidence" value="ECO:0007669"/>
    <property type="project" value="TreeGrafter"/>
</dbReference>
<dbReference type="InterPro" id="IPR027417">
    <property type="entry name" value="P-loop_NTPase"/>
</dbReference>
<dbReference type="EMBL" id="LSMT01000088">
    <property type="protein sequence ID" value="PFX28173.1"/>
    <property type="molecule type" value="Genomic_DNA"/>
</dbReference>
<sequence length="761" mass="86990">MLSRLFRINAPSCGESKPEGQESTSSLLFDADHASGIDKIMLCGPPEVGKTSLLFEVALSFADEGKHVLFICPRKLSRLPLLAHGRTQPSSSALKYIQRVYLETKDEFLNHMASIHMSSARVFHSIIVDNIDAYFPAHIRNEDLSSIAKIFALTVDAFLFQKSKQIDQPKVKHSGLLMMSVTVPIDTNSVPRQSFYERWVQFVLQIQVQAANLCELSVLPSNSRDGSSLASVVYKITDQSVVVQEIECSSQSAGLSAERSDMTHITIRLVSPPFGSRNIREIIRIKTPEKLLPLGDSSGSFSVDTGGKVVHMADSNYKDSCKQAMNGNCEVLKPYDGSPSNVDGNENVCEYVHGHVRSEDSKQFNSLHVNTENYTELNGMAVENKEKWTKCAENLETHCDTCGLRVEREEVESELYITRKDLATVQSQLEMFKLRLEEELVERFKLEEELKSEAESHENDLKILKEKIDFLEQNESEKTWRIEELESQIVVYKEEHEKSWEEVESLRSFVGKYQNDLSKVRVEANSASDQAVEAINEMELLTKKTEKNEQQKDEIKKQMKSEMEGYWKEVRELRSVFENWEKLDFERKTRIQTLENEVASYKSLVDELRENLADGDNGASGERSNVKTDSTKSEHLFRVLCQELNEVFREHLNSQGKFSELSLVLEATHKELEEARNRSQSQNQTLQQFKRNYNDLHDDMTALNEENRHLRKSLEKKCVELADIRRKFLASETQVSWLKEALDIVDKAKKKSSCKRVQLAS</sequence>
<reference evidence="3" key="1">
    <citation type="journal article" date="2017" name="bioRxiv">
        <title>Comparative analysis of the genomes of Stylophora pistillata and Acropora digitifera provides evidence for extensive differences between species of corals.</title>
        <authorList>
            <person name="Voolstra C.R."/>
            <person name="Li Y."/>
            <person name="Liew Y.J."/>
            <person name="Baumgarten S."/>
            <person name="Zoccola D."/>
            <person name="Flot J.-F."/>
            <person name="Tambutte S."/>
            <person name="Allemand D."/>
            <person name="Aranda M."/>
        </authorList>
    </citation>
    <scope>NUCLEOTIDE SEQUENCE [LARGE SCALE GENOMIC DNA]</scope>
</reference>
<dbReference type="OrthoDB" id="5970826at2759"/>
<organism evidence="2 3">
    <name type="scientific">Stylophora pistillata</name>
    <name type="common">Smooth cauliflower coral</name>
    <dbReference type="NCBI Taxonomy" id="50429"/>
    <lineage>
        <taxon>Eukaryota</taxon>
        <taxon>Metazoa</taxon>
        <taxon>Cnidaria</taxon>
        <taxon>Anthozoa</taxon>
        <taxon>Hexacorallia</taxon>
        <taxon>Scleractinia</taxon>
        <taxon>Astrocoeniina</taxon>
        <taxon>Pocilloporidae</taxon>
        <taxon>Stylophora</taxon>
    </lineage>
</organism>
<dbReference type="SUPFAM" id="SSF52540">
    <property type="entry name" value="P-loop containing nucleoside triphosphate hydrolases"/>
    <property type="match status" value="1"/>
</dbReference>
<dbReference type="Proteomes" id="UP000225706">
    <property type="component" value="Unassembled WGS sequence"/>
</dbReference>
<dbReference type="PANTHER" id="PTHR28653">
    <property type="match status" value="1"/>
</dbReference>
<dbReference type="PANTHER" id="PTHR28653:SF1">
    <property type="entry name" value="ATPASE SWSAP1"/>
    <property type="match status" value="1"/>
</dbReference>
<proteinExistence type="predicted"/>
<dbReference type="GO" id="GO:0000724">
    <property type="term" value="P:double-strand break repair via homologous recombination"/>
    <property type="evidence" value="ECO:0007669"/>
    <property type="project" value="TreeGrafter"/>
</dbReference>
<feature type="coiled-coil region" evidence="1">
    <location>
        <begin position="447"/>
        <end position="488"/>
    </location>
</feature>
<evidence type="ECO:0000313" key="2">
    <source>
        <dbReference type="EMBL" id="PFX28173.1"/>
    </source>
</evidence>
<accession>A0A2B4SGI3</accession>
<name>A0A2B4SGI3_STYPI</name>
<comment type="caution">
    <text evidence="2">The sequence shown here is derived from an EMBL/GenBank/DDBJ whole genome shotgun (WGS) entry which is preliminary data.</text>
</comment>
<feature type="coiled-coil region" evidence="1">
    <location>
        <begin position="524"/>
        <end position="561"/>
    </location>
</feature>
<dbReference type="GO" id="GO:0097196">
    <property type="term" value="C:Shu complex"/>
    <property type="evidence" value="ECO:0007669"/>
    <property type="project" value="TreeGrafter"/>
</dbReference>
<keyword evidence="3" id="KW-1185">Reference proteome</keyword>
<evidence type="ECO:0000256" key="1">
    <source>
        <dbReference type="SAM" id="Coils"/>
    </source>
</evidence>
<dbReference type="Gene3D" id="3.40.50.300">
    <property type="entry name" value="P-loop containing nucleotide triphosphate hydrolases"/>
    <property type="match status" value="1"/>
</dbReference>
<feature type="coiled-coil region" evidence="1">
    <location>
        <begin position="658"/>
        <end position="713"/>
    </location>
</feature>
<gene>
    <name evidence="2" type="ORF">AWC38_SpisGene7078</name>
</gene>